<accession>A0A1I1DYU6</accession>
<dbReference type="OrthoDB" id="2623455at2"/>
<evidence type="ECO:0000313" key="2">
    <source>
        <dbReference type="Proteomes" id="UP000199514"/>
    </source>
</evidence>
<evidence type="ECO:0000313" key="1">
    <source>
        <dbReference type="EMBL" id="SFB79977.1"/>
    </source>
</evidence>
<dbReference type="EMBL" id="FOLE01000001">
    <property type="protein sequence ID" value="SFB79977.1"/>
    <property type="molecule type" value="Genomic_DNA"/>
</dbReference>
<name>A0A1I1DYU6_9BACT</name>
<dbReference type="AlphaFoldDB" id="A0A1I1DYU6"/>
<dbReference type="STRING" id="927664.SAMN05421780_101535"/>
<protein>
    <submittedName>
        <fullName evidence="1">Uncharacterized protein</fullName>
    </submittedName>
</protein>
<organism evidence="1 2">
    <name type="scientific">Flexibacter flexilis DSM 6793</name>
    <dbReference type="NCBI Taxonomy" id="927664"/>
    <lineage>
        <taxon>Bacteria</taxon>
        <taxon>Pseudomonadati</taxon>
        <taxon>Bacteroidota</taxon>
        <taxon>Cytophagia</taxon>
        <taxon>Cytophagales</taxon>
        <taxon>Flexibacteraceae</taxon>
        <taxon>Flexibacter</taxon>
    </lineage>
</organism>
<keyword evidence="2" id="KW-1185">Reference proteome</keyword>
<proteinExistence type="predicted"/>
<gene>
    <name evidence="1" type="ORF">SAMN05421780_101535</name>
</gene>
<dbReference type="RefSeq" id="WP_091506826.1">
    <property type="nucleotide sequence ID" value="NZ_FOLE01000001.1"/>
</dbReference>
<dbReference type="Proteomes" id="UP000199514">
    <property type="component" value="Unassembled WGS sequence"/>
</dbReference>
<reference evidence="1 2" key="1">
    <citation type="submission" date="2016-10" db="EMBL/GenBank/DDBJ databases">
        <authorList>
            <person name="de Groot N.N."/>
        </authorList>
    </citation>
    <scope>NUCLEOTIDE SEQUENCE [LARGE SCALE GENOMIC DNA]</scope>
    <source>
        <strain evidence="1 2">DSM 6793</strain>
    </source>
</reference>
<sequence length="185" mass="19236">MAIRTKTQLLEDIVAYVKSGGNPSLTTAQNLRSLFVNFVETLFAQAGVTWESLSGKPSTFPPSAHGHTTGNITDVQVPYNAAVTPTGTAPTVTYDFGGKIDQQNQLTLTSDSTGDVTIAVIGSANGSAMTIVVKNNDSISRDVKIPSGDTGIGIASHTVAVPSGKYAVLCVSYIGTIGLWKSDAE</sequence>